<dbReference type="Gene3D" id="1.10.240.10">
    <property type="entry name" value="Tyrosyl-Transfer RNA Synthetase"/>
    <property type="match status" value="1"/>
</dbReference>
<dbReference type="CDD" id="cd00805">
    <property type="entry name" value="TyrRS_core"/>
    <property type="match status" value="1"/>
</dbReference>
<keyword evidence="7 10" id="KW-0648">Protein biosynthesis</keyword>
<evidence type="ECO:0000256" key="6">
    <source>
        <dbReference type="ARBA" id="ARBA00022884"/>
    </source>
</evidence>
<organism evidence="13 14">
    <name type="scientific">Kuenenia stuttgartiensis</name>
    <dbReference type="NCBI Taxonomy" id="174633"/>
    <lineage>
        <taxon>Bacteria</taxon>
        <taxon>Pseudomonadati</taxon>
        <taxon>Planctomycetota</taxon>
        <taxon>Candidatus Brocadiia</taxon>
        <taxon>Candidatus Brocadiales</taxon>
        <taxon>Candidatus Brocadiaceae</taxon>
        <taxon>Candidatus Kuenenia</taxon>
    </lineage>
</organism>
<dbReference type="EC" id="6.1.1.1" evidence="10"/>
<comment type="caution">
    <text evidence="10">Lacks conserved residue(s) required for the propagation of feature annotation.</text>
</comment>
<dbReference type="Proteomes" id="UP000501926">
    <property type="component" value="Chromosome"/>
</dbReference>
<dbReference type="PROSITE" id="PS50889">
    <property type="entry name" value="S4"/>
    <property type="match status" value="1"/>
</dbReference>
<comment type="subcellular location">
    <subcellularLocation>
        <location evidence="10">Cytoplasm</location>
    </subcellularLocation>
</comment>
<dbReference type="GO" id="GO:0005524">
    <property type="term" value="F:ATP binding"/>
    <property type="evidence" value="ECO:0007669"/>
    <property type="project" value="UniProtKB-UniRule"/>
</dbReference>
<keyword evidence="6 11" id="KW-0694">RNA-binding</keyword>
<sequence>MLKDVNEQMEILLRGTVDIVSKGELIKKIERSMQEKRPLRVKLGLDPTAPDIHIGNAIPIHKLRAFQSLGHTAILIIGDYTAVVGDPSGVNKTRPMITHDKVLENAQTYLTQAGKILDMDKTEVVYNSKWFKSMTFNDVIQLVSKMTVARMMERDDFSKRYKAGSPISLHEFIYPLMQGYDSIMVKNDVELGGTDQLFSLLVGRDLQKDAGMEPQVVLTTSLLEGIDGNKKMSKSLNNYIGVTESPREMFGKVMSIPDNLMRKYFELATAVSIGEIQQLLDEKTHPRTAKVALAKAIVTRYHNLQAAEAAAEEFDRVFKEGALPDEIPIISIPAGELENGKIWIAKLIVCCKFAATNGEARRLIQQGGVSVNSETINDPTLNIEVTPGMTLKVGKRRFAKIVLQ</sequence>
<dbReference type="FunFam" id="3.40.50.620:FF:000061">
    <property type="entry name" value="Tyrosine--tRNA ligase"/>
    <property type="match status" value="1"/>
</dbReference>
<gene>
    <name evidence="10 13" type="primary">tyrS</name>
    <name evidence="13" type="ORF">KsCSTR_06380</name>
</gene>
<dbReference type="CDD" id="cd00165">
    <property type="entry name" value="S4"/>
    <property type="match status" value="1"/>
</dbReference>
<dbReference type="InterPro" id="IPR036986">
    <property type="entry name" value="S4_RNA-bd_sf"/>
</dbReference>
<keyword evidence="4 10" id="KW-0547">Nucleotide-binding</keyword>
<dbReference type="Gene3D" id="3.10.290.10">
    <property type="entry name" value="RNA-binding S4 domain"/>
    <property type="match status" value="1"/>
</dbReference>
<dbReference type="GO" id="GO:0006437">
    <property type="term" value="P:tyrosyl-tRNA aminoacylation"/>
    <property type="evidence" value="ECO:0007669"/>
    <property type="project" value="UniProtKB-UniRule"/>
</dbReference>
<comment type="catalytic activity">
    <reaction evidence="9 10">
        <text>tRNA(Tyr) + L-tyrosine + ATP = L-tyrosyl-tRNA(Tyr) + AMP + diphosphate + H(+)</text>
        <dbReference type="Rhea" id="RHEA:10220"/>
        <dbReference type="Rhea" id="RHEA-COMP:9706"/>
        <dbReference type="Rhea" id="RHEA-COMP:9707"/>
        <dbReference type="ChEBI" id="CHEBI:15378"/>
        <dbReference type="ChEBI" id="CHEBI:30616"/>
        <dbReference type="ChEBI" id="CHEBI:33019"/>
        <dbReference type="ChEBI" id="CHEBI:58315"/>
        <dbReference type="ChEBI" id="CHEBI:78442"/>
        <dbReference type="ChEBI" id="CHEBI:78536"/>
        <dbReference type="ChEBI" id="CHEBI:456215"/>
        <dbReference type="EC" id="6.1.1.1"/>
    </reaction>
</comment>
<evidence type="ECO:0000256" key="2">
    <source>
        <dbReference type="ARBA" id="ARBA00022490"/>
    </source>
</evidence>
<keyword evidence="2 10" id="KW-0963">Cytoplasm</keyword>
<dbReference type="PRINTS" id="PR01040">
    <property type="entry name" value="TRNASYNTHTYR"/>
</dbReference>
<dbReference type="InterPro" id="IPR002942">
    <property type="entry name" value="S4_RNA-bd"/>
</dbReference>
<evidence type="ECO:0000256" key="5">
    <source>
        <dbReference type="ARBA" id="ARBA00022840"/>
    </source>
</evidence>
<evidence type="ECO:0000256" key="8">
    <source>
        <dbReference type="ARBA" id="ARBA00023146"/>
    </source>
</evidence>
<comment type="subunit">
    <text evidence="1 10">Homodimer.</text>
</comment>
<dbReference type="InterPro" id="IPR014729">
    <property type="entry name" value="Rossmann-like_a/b/a_fold"/>
</dbReference>
<accession>A0A6G7GLC8</accession>
<dbReference type="NCBIfam" id="TIGR00234">
    <property type="entry name" value="tyrS"/>
    <property type="match status" value="1"/>
</dbReference>
<evidence type="ECO:0000313" key="13">
    <source>
        <dbReference type="EMBL" id="QII10017.1"/>
    </source>
</evidence>
<dbReference type="InterPro" id="IPR002307">
    <property type="entry name" value="Tyr-tRNA-ligase"/>
</dbReference>
<feature type="short sequence motif" description="'KMSKS' region" evidence="10">
    <location>
        <begin position="231"/>
        <end position="235"/>
    </location>
</feature>
<dbReference type="GO" id="GO:0003723">
    <property type="term" value="F:RNA binding"/>
    <property type="evidence" value="ECO:0007669"/>
    <property type="project" value="UniProtKB-KW"/>
</dbReference>
<dbReference type="GO" id="GO:0005829">
    <property type="term" value="C:cytosol"/>
    <property type="evidence" value="ECO:0007669"/>
    <property type="project" value="TreeGrafter"/>
</dbReference>
<dbReference type="PANTHER" id="PTHR11766:SF1">
    <property type="entry name" value="TYROSINE--TRNA LIGASE"/>
    <property type="match status" value="1"/>
</dbReference>
<dbReference type="Pfam" id="PF00579">
    <property type="entry name" value="tRNA-synt_1b"/>
    <property type="match status" value="1"/>
</dbReference>
<evidence type="ECO:0000256" key="1">
    <source>
        <dbReference type="ARBA" id="ARBA00011738"/>
    </source>
</evidence>
<evidence type="ECO:0000256" key="3">
    <source>
        <dbReference type="ARBA" id="ARBA00022598"/>
    </source>
</evidence>
<dbReference type="InterPro" id="IPR002305">
    <property type="entry name" value="aa-tRNA-synth_Ic"/>
</dbReference>
<dbReference type="SUPFAM" id="SSF52374">
    <property type="entry name" value="Nucleotidylyl transferase"/>
    <property type="match status" value="1"/>
</dbReference>
<dbReference type="RefSeq" id="WP_164994469.1">
    <property type="nucleotide sequence ID" value="NZ_CP049055.1"/>
</dbReference>
<dbReference type="Gene3D" id="3.40.50.620">
    <property type="entry name" value="HUPs"/>
    <property type="match status" value="1"/>
</dbReference>
<evidence type="ECO:0000256" key="7">
    <source>
        <dbReference type="ARBA" id="ARBA00022917"/>
    </source>
</evidence>
<evidence type="ECO:0000256" key="9">
    <source>
        <dbReference type="ARBA" id="ARBA00048248"/>
    </source>
</evidence>
<dbReference type="InterPro" id="IPR024088">
    <property type="entry name" value="Tyr-tRNA-ligase_bac-type"/>
</dbReference>
<feature type="binding site" evidence="10">
    <location>
        <position position="234"/>
    </location>
    <ligand>
        <name>ATP</name>
        <dbReference type="ChEBI" id="CHEBI:30616"/>
    </ligand>
</feature>
<dbReference type="InterPro" id="IPR024108">
    <property type="entry name" value="Tyr-tRNA-ligase_bac_2"/>
</dbReference>
<evidence type="ECO:0000256" key="11">
    <source>
        <dbReference type="PROSITE-ProRule" id="PRU00182"/>
    </source>
</evidence>
<dbReference type="EMBL" id="CP049055">
    <property type="protein sequence ID" value="QII10017.1"/>
    <property type="molecule type" value="Genomic_DNA"/>
</dbReference>
<dbReference type="GO" id="GO:0004831">
    <property type="term" value="F:tyrosine-tRNA ligase activity"/>
    <property type="evidence" value="ECO:0007669"/>
    <property type="project" value="UniProtKB-UniRule"/>
</dbReference>
<protein>
    <recommendedName>
        <fullName evidence="10">Tyrosine--tRNA ligase</fullName>
        <ecNumber evidence="10">6.1.1.1</ecNumber>
    </recommendedName>
    <alternativeName>
        <fullName evidence="10">Tyrosyl-tRNA synthetase</fullName>
        <shortName evidence="10">TyrRS</shortName>
    </alternativeName>
</protein>
<dbReference type="InterPro" id="IPR001412">
    <property type="entry name" value="aa-tRNA-synth_I_CS"/>
</dbReference>
<dbReference type="PROSITE" id="PS00178">
    <property type="entry name" value="AA_TRNA_LIGASE_I"/>
    <property type="match status" value="1"/>
</dbReference>
<feature type="domain" description="RNA-binding S4" evidence="12">
    <location>
        <begin position="342"/>
        <end position="404"/>
    </location>
</feature>
<reference evidence="13 14" key="1">
    <citation type="submission" date="2020-02" db="EMBL/GenBank/DDBJ databases">
        <title>Newly sequenced genome of strain CSTR1 showed variability in Candidatus Kuenenia stuttgartiensis genomes.</title>
        <authorList>
            <person name="Ding C."/>
            <person name="Adrian L."/>
        </authorList>
    </citation>
    <scope>NUCLEOTIDE SEQUENCE [LARGE SCALE GENOMIC DNA]</scope>
    <source>
        <strain evidence="13 14">CSTR1</strain>
    </source>
</reference>
<proteinExistence type="inferred from homology"/>
<keyword evidence="8 10" id="KW-0030">Aminoacyl-tRNA synthetase</keyword>
<evidence type="ECO:0000313" key="14">
    <source>
        <dbReference type="Proteomes" id="UP000501926"/>
    </source>
</evidence>
<comment type="similarity">
    <text evidence="10">Belongs to the class-I aminoacyl-tRNA synthetase family. TyrS type 2 subfamily.</text>
</comment>
<dbReference type="SUPFAM" id="SSF55174">
    <property type="entry name" value="Alpha-L RNA-binding motif"/>
    <property type="match status" value="1"/>
</dbReference>
<name>A0A6G7GLC8_KUEST</name>
<keyword evidence="5 10" id="KW-0067">ATP-binding</keyword>
<keyword evidence="3 10" id="KW-0436">Ligase</keyword>
<evidence type="ECO:0000256" key="10">
    <source>
        <dbReference type="HAMAP-Rule" id="MF_02007"/>
    </source>
</evidence>
<evidence type="ECO:0000256" key="4">
    <source>
        <dbReference type="ARBA" id="ARBA00022741"/>
    </source>
</evidence>
<comment type="function">
    <text evidence="10">Catalyzes the attachment of tyrosine to tRNA(Tyr) in a two-step reaction: tyrosine is first activated by ATP to form Tyr-AMP and then transferred to the acceptor end of tRNA(Tyr).</text>
</comment>
<dbReference type="HAMAP" id="MF_02007">
    <property type="entry name" value="Tyr_tRNA_synth_type2"/>
    <property type="match status" value="1"/>
</dbReference>
<evidence type="ECO:0000259" key="12">
    <source>
        <dbReference type="SMART" id="SM00363"/>
    </source>
</evidence>
<dbReference type="SMART" id="SM00363">
    <property type="entry name" value="S4"/>
    <property type="match status" value="1"/>
</dbReference>
<dbReference type="AlphaFoldDB" id="A0A6G7GLC8"/>
<dbReference type="PANTHER" id="PTHR11766">
    <property type="entry name" value="TYROSYL-TRNA SYNTHETASE"/>
    <property type="match status" value="1"/>
</dbReference>